<dbReference type="InterPro" id="IPR001736">
    <property type="entry name" value="PLipase_D/transphosphatidylase"/>
</dbReference>
<comment type="catalytic activity">
    <reaction evidence="1">
        <text>a 1,2-diacyl-sn-glycero-3-phosphocholine + H2O = a 1,2-diacyl-sn-glycero-3-phosphate + choline + H(+)</text>
        <dbReference type="Rhea" id="RHEA:14445"/>
        <dbReference type="ChEBI" id="CHEBI:15354"/>
        <dbReference type="ChEBI" id="CHEBI:15377"/>
        <dbReference type="ChEBI" id="CHEBI:15378"/>
        <dbReference type="ChEBI" id="CHEBI:57643"/>
        <dbReference type="ChEBI" id="CHEBI:58608"/>
        <dbReference type="EC" id="3.1.4.4"/>
    </reaction>
</comment>
<gene>
    <name evidence="7" type="ORF">J2W25_004318</name>
</gene>
<feature type="region of interest" description="Disordered" evidence="5">
    <location>
        <begin position="749"/>
        <end position="782"/>
    </location>
</feature>
<evidence type="ECO:0000256" key="3">
    <source>
        <dbReference type="ARBA" id="ARBA00022801"/>
    </source>
</evidence>
<keyword evidence="2" id="KW-0677">Repeat</keyword>
<dbReference type="Proteomes" id="UP001244295">
    <property type="component" value="Unassembled WGS sequence"/>
</dbReference>
<reference evidence="7" key="1">
    <citation type="submission" date="2023-07" db="EMBL/GenBank/DDBJ databases">
        <title>Sorghum-associated microbial communities from plants grown in Nebraska, USA.</title>
        <authorList>
            <person name="Schachtman D."/>
        </authorList>
    </citation>
    <scope>NUCLEOTIDE SEQUENCE</scope>
    <source>
        <strain evidence="7">DS2795</strain>
    </source>
</reference>
<protein>
    <submittedName>
        <fullName evidence="7">Phospholipase D1/2</fullName>
        <ecNumber evidence="7">3.1.4.4</ecNumber>
    </submittedName>
</protein>
<evidence type="ECO:0000256" key="2">
    <source>
        <dbReference type="ARBA" id="ARBA00022737"/>
    </source>
</evidence>
<evidence type="ECO:0000256" key="5">
    <source>
        <dbReference type="SAM" id="MobiDB-lite"/>
    </source>
</evidence>
<dbReference type="AlphaFoldDB" id="A0AAW8E076"/>
<keyword evidence="4" id="KW-0443">Lipid metabolism</keyword>
<dbReference type="CDD" id="cd09141">
    <property type="entry name" value="PLDc_vPLD1_2_yPLD_like_2"/>
    <property type="match status" value="1"/>
</dbReference>
<evidence type="ECO:0000313" key="7">
    <source>
        <dbReference type="EMBL" id="MDP9925275.1"/>
    </source>
</evidence>
<evidence type="ECO:0000256" key="1">
    <source>
        <dbReference type="ARBA" id="ARBA00000798"/>
    </source>
</evidence>
<sequence>MTDPIDQYTAQIVPNTKATVSNQYFDLNQPFAFPRYGNKCAGYINGKSYMKAVADAIRGAKSFIMITGWQLDYDVELDNRGDPKHPGRLSELLADALQRGVHVRVILYDSVVYALDTHDDTSQPKLNGLPPGKGSIQVMLQNPNTGRNSVTWEYSTKRSVGKAADANIFFSHHQKSVIVDGQIAFVGGIDLAYGRWDTDACDVVMNRSLHVINDGYNGQLDPYRAPTSAELGLTKESNGRPGFAPPYSSNSNSKERMFNEATQPRQPWQDIAMRIEGPAAFDVFVNFVLRWNSFAGTGTNRFDSGMDAGWFDRAKGPSYLIDPLKRGGGSCDVQICRSASSAQLNDEVKLWGDHYKYINDDWKSPNDKRRKVVQAARTSWKGTHQTSIRDAMINCIRAAQAFVYIENQFFMSDCGADQRGTACPSKNPIIKELANAVGRAIYAGRAFHVYLVLPEHPEGQLEVEGTKSQTWWALQGVSRANNSLINRINATIVAKHMKAWGLREAPKTNPAVRDVLQKHGMQDQWRDYLTVLNVRNYGQTGSNVITEMIYVHSKLTIVDDAVAIIGSANINDRSLNGNGDTELAAVVVDTSNAAMTDVGAGVQCITRGFARELRLQAWKKHLGMLVDRKTTGVKKQEAPAGVDLEKPLQASTIKGIRQLAASNRSVYNEVFLHTPRDAHGTLTEGRVKGFTKKFKDKNGVNKESLTFSMTPPLQPAFMDPQGKHKAGEAMAKLNAGIKGFWVEMPLAWGSKEGATPKPPQNSPQLIADHERPRVKDTEMMRA</sequence>
<dbReference type="InterPro" id="IPR015679">
    <property type="entry name" value="PLipase_D_fam"/>
</dbReference>
<feature type="region of interest" description="Disordered" evidence="5">
    <location>
        <begin position="234"/>
        <end position="254"/>
    </location>
</feature>
<dbReference type="PANTHER" id="PTHR18896:SF76">
    <property type="entry name" value="PHOSPHOLIPASE"/>
    <property type="match status" value="1"/>
</dbReference>
<feature type="compositionally biased region" description="Basic and acidic residues" evidence="5">
    <location>
        <begin position="767"/>
        <end position="782"/>
    </location>
</feature>
<organism evidence="7 8">
    <name type="scientific">Variovorax boronicumulans</name>
    <dbReference type="NCBI Taxonomy" id="436515"/>
    <lineage>
        <taxon>Bacteria</taxon>
        <taxon>Pseudomonadati</taxon>
        <taxon>Pseudomonadota</taxon>
        <taxon>Betaproteobacteria</taxon>
        <taxon>Burkholderiales</taxon>
        <taxon>Comamonadaceae</taxon>
        <taxon>Variovorax</taxon>
    </lineage>
</organism>
<feature type="domain" description="PLD phosphodiesterase" evidence="6">
    <location>
        <begin position="168"/>
        <end position="195"/>
    </location>
</feature>
<feature type="domain" description="PLD phosphodiesterase" evidence="6">
    <location>
        <begin position="547"/>
        <end position="574"/>
    </location>
</feature>
<dbReference type="PANTHER" id="PTHR18896">
    <property type="entry name" value="PHOSPHOLIPASE D"/>
    <property type="match status" value="1"/>
</dbReference>
<dbReference type="RefSeq" id="WP_070063184.1">
    <property type="nucleotide sequence ID" value="NZ_JAUSRQ010000001.1"/>
</dbReference>
<dbReference type="PROSITE" id="PS50035">
    <property type="entry name" value="PLD"/>
    <property type="match status" value="2"/>
</dbReference>
<dbReference type="SMART" id="SM00155">
    <property type="entry name" value="PLDc"/>
    <property type="match status" value="2"/>
</dbReference>
<accession>A0AAW8E076</accession>
<evidence type="ECO:0000259" key="6">
    <source>
        <dbReference type="PROSITE" id="PS50035"/>
    </source>
</evidence>
<comment type="caution">
    <text evidence="7">The sequence shown here is derived from an EMBL/GenBank/DDBJ whole genome shotgun (WGS) entry which is preliminary data.</text>
</comment>
<evidence type="ECO:0000256" key="4">
    <source>
        <dbReference type="ARBA" id="ARBA00023098"/>
    </source>
</evidence>
<dbReference type="EMBL" id="JAUSRR010000007">
    <property type="protein sequence ID" value="MDP9925275.1"/>
    <property type="molecule type" value="Genomic_DNA"/>
</dbReference>
<proteinExistence type="predicted"/>
<dbReference type="GO" id="GO:0009395">
    <property type="term" value="P:phospholipid catabolic process"/>
    <property type="evidence" value="ECO:0007669"/>
    <property type="project" value="TreeGrafter"/>
</dbReference>
<dbReference type="GO" id="GO:0004630">
    <property type="term" value="F:phospholipase D activity"/>
    <property type="evidence" value="ECO:0007669"/>
    <property type="project" value="UniProtKB-EC"/>
</dbReference>
<dbReference type="EC" id="3.1.4.4" evidence="7"/>
<dbReference type="SUPFAM" id="SSF56024">
    <property type="entry name" value="Phospholipase D/nuclease"/>
    <property type="match status" value="2"/>
</dbReference>
<keyword evidence="3 7" id="KW-0378">Hydrolase</keyword>
<evidence type="ECO:0000313" key="8">
    <source>
        <dbReference type="Proteomes" id="UP001244295"/>
    </source>
</evidence>
<dbReference type="Gene3D" id="3.30.870.10">
    <property type="entry name" value="Endonuclease Chain A"/>
    <property type="match status" value="2"/>
</dbReference>
<dbReference type="Pfam" id="PF00614">
    <property type="entry name" value="PLDc"/>
    <property type="match status" value="2"/>
</dbReference>
<name>A0AAW8E076_9BURK</name>